<accession>A0A504XPU0</accession>
<evidence type="ECO:0000256" key="1">
    <source>
        <dbReference type="SAM" id="Coils"/>
    </source>
</evidence>
<gene>
    <name evidence="3" type="ORF">CGC21_12400</name>
</gene>
<dbReference type="VEuPathDB" id="TriTrypDB:LDHU3_36.0210"/>
<evidence type="ECO:0000313" key="4">
    <source>
        <dbReference type="Proteomes" id="UP000318447"/>
    </source>
</evidence>
<feature type="domain" description="PUB" evidence="2">
    <location>
        <begin position="862"/>
        <end position="932"/>
    </location>
</feature>
<dbReference type="Gene3D" id="3.30.200.20">
    <property type="entry name" value="Phosphorylase Kinase, domain 1"/>
    <property type="match status" value="1"/>
</dbReference>
<organism evidence="3 4">
    <name type="scientific">Leishmania donovani</name>
    <dbReference type="NCBI Taxonomy" id="5661"/>
    <lineage>
        <taxon>Eukaryota</taxon>
        <taxon>Discoba</taxon>
        <taxon>Euglenozoa</taxon>
        <taxon>Kinetoplastea</taxon>
        <taxon>Metakinetoplastina</taxon>
        <taxon>Trypanosomatida</taxon>
        <taxon>Trypanosomatidae</taxon>
        <taxon>Leishmaniinae</taxon>
        <taxon>Leishmania</taxon>
    </lineage>
</organism>
<dbReference type="Proteomes" id="UP000318447">
    <property type="component" value="Unassembled WGS sequence"/>
</dbReference>
<keyword evidence="1" id="KW-0175">Coiled coil</keyword>
<dbReference type="InterPro" id="IPR011009">
    <property type="entry name" value="Kinase-like_dom_sf"/>
</dbReference>
<dbReference type="SMART" id="SM00580">
    <property type="entry name" value="PUG"/>
    <property type="match status" value="1"/>
</dbReference>
<evidence type="ECO:0000313" key="3">
    <source>
        <dbReference type="EMBL" id="TPP48130.1"/>
    </source>
</evidence>
<name>A0A504XPU0_LEIDO</name>
<protein>
    <submittedName>
        <fullName evidence="3">PUB domain family protein</fullName>
    </submittedName>
</protein>
<dbReference type="Pfam" id="PF09409">
    <property type="entry name" value="PUB"/>
    <property type="match status" value="1"/>
</dbReference>
<feature type="coiled-coil region" evidence="1">
    <location>
        <begin position="686"/>
        <end position="752"/>
    </location>
</feature>
<dbReference type="SUPFAM" id="SSF143503">
    <property type="entry name" value="PUG domain-like"/>
    <property type="match status" value="1"/>
</dbReference>
<dbReference type="InterPro" id="IPR016024">
    <property type="entry name" value="ARM-type_fold"/>
</dbReference>
<dbReference type="SUPFAM" id="SSF56112">
    <property type="entry name" value="Protein kinase-like (PK-like)"/>
    <property type="match status" value="1"/>
</dbReference>
<comment type="caution">
    <text evidence="3">The sequence shown here is derived from an EMBL/GenBank/DDBJ whole genome shotgun (WGS) entry which is preliminary data.</text>
</comment>
<dbReference type="AlphaFoldDB" id="A0A504XPU0"/>
<dbReference type="InterPro" id="IPR051177">
    <property type="entry name" value="CIK-Related_Protein"/>
</dbReference>
<dbReference type="VEuPathDB" id="TriTrypDB:LdCL_360006300"/>
<dbReference type="InterPro" id="IPR018997">
    <property type="entry name" value="PUB_domain"/>
</dbReference>
<sequence>MLKQLKETVVSAISSNPLNAYELATSGTTLCGRSDLFEKCDAVVRANGKKVSIFTLRIKRVLERCTASEALALIKAVKESVALLTHMRHPGILSIEDQLVEDKKKIWFVAERVSMVLAPETVQGLPLQVKLLGLCHCAEAIRFLHEKAELLLLNFALSSIYVTEDNQWKVGDLCFAVPRAQLSAPPPPPFPFHSVAAPLLDYLPTEYVEFCTKKADAANRDLFSVGAAPLVYPDSDTYGFLVVTVEVLQGKRLFNCGGNPQEQQRQLSTVEGHISRYFPAGALRLPRPPISTVVITGPFATPDMKTLTGLFSFGILDSDTRFRLLKALYDGLTKGDFCEAVIVSDIVPLMVQESKADAMLRFVLPILLLCAGTLSAGSFDRTLREYFVSLLTAIIRAPSLQPAAVYAEQVLQKREGIHKHFASVEDRATLIIPLILKLMPSEGNERLQKGSLEWFRDVLTQTPTVKLGLPKDIAARLLKVAASNADSFALAFQCLEKILTFCESETKMDVEANLTRSIANTSISFTSVQLDYMLGLLRGIEEKMTPEHRAVKSIPLLCPLLLHANGTVRQFAVASIVRYATMSSDCKETESPQAGEPLAAVKLPSVNSSSSEDTDSDTYTISQTLFDALTGRGFSENAIKKSIVAGCIDEATCTQWIQMHEGHPELDTALEDGAEVIIKAKRVLTEAEREAKVRELQERVRRNKEEEKLELQRKERERLEVGRKMLRMKSEMEEVRRKMNAEEARRENAADLEARRRIKIQIAADRLERRGHTREEALALAEKEYEEAAANARAEAAAKLETLQGAQAPAQTATSSSDGTWNLSAVTAPSSAQNTLLGLFAGEAPTCAQSLVENIRKRASAEQTGECVRTLRLILGNILSDPFDMKKRTLRISTKAFRDAILPVDEAVRLLRWCGFDLSTDAASNQTLCLSTVVVRRLHQALALLDSEW</sequence>
<dbReference type="CDD" id="cd09212">
    <property type="entry name" value="PUB"/>
    <property type="match status" value="1"/>
</dbReference>
<evidence type="ECO:0000259" key="2">
    <source>
        <dbReference type="Pfam" id="PF09409"/>
    </source>
</evidence>
<dbReference type="VEuPathDB" id="TriTrypDB:LdBPK_360150.1"/>
<dbReference type="Gene3D" id="1.10.510.10">
    <property type="entry name" value="Transferase(Phosphotransferase) domain 1"/>
    <property type="match status" value="1"/>
</dbReference>
<dbReference type="Gene3D" id="1.20.58.2190">
    <property type="match status" value="1"/>
</dbReference>
<dbReference type="PANTHER" id="PTHR12984:SF6">
    <property type="entry name" value="SCY1-LIKE PROTEIN 2"/>
    <property type="match status" value="1"/>
</dbReference>
<dbReference type="SUPFAM" id="SSF48371">
    <property type="entry name" value="ARM repeat"/>
    <property type="match status" value="1"/>
</dbReference>
<dbReference type="InterPro" id="IPR036339">
    <property type="entry name" value="PUB-like_dom_sf"/>
</dbReference>
<reference evidence="4" key="1">
    <citation type="submission" date="2019-02" db="EMBL/GenBank/DDBJ databases">
        <title>FDA dAtabase for Regulatory Grade micrObial Sequences (FDA-ARGOS): Supporting development and validation of Infectious Disease Dx tests.</title>
        <authorList>
            <person name="Duncan R."/>
            <person name="Fisher C."/>
            <person name="Tallon L."/>
            <person name="Sadzewicz L."/>
            <person name="Sengamalay N."/>
            <person name="Ott S."/>
            <person name="Godinez A."/>
            <person name="Nagaraj S."/>
            <person name="Vavikolanu K."/>
            <person name="Nadendla S."/>
            <person name="Aluvathingal J."/>
            <person name="Sichtig H."/>
        </authorList>
    </citation>
    <scope>NUCLEOTIDE SEQUENCE [LARGE SCALE GENOMIC DNA]</scope>
    <source>
        <strain evidence="4">FDAARGOS_361</strain>
    </source>
</reference>
<proteinExistence type="predicted"/>
<dbReference type="PANTHER" id="PTHR12984">
    <property type="entry name" value="SCY1-RELATED S/T PROTEIN KINASE-LIKE"/>
    <property type="match status" value="1"/>
</dbReference>
<dbReference type="EMBL" id="RHLC01000054">
    <property type="protein sequence ID" value="TPP48130.1"/>
    <property type="molecule type" value="Genomic_DNA"/>
</dbReference>